<sequence>MHSIGLSPSCLDSKLISGQEKYAVIQNCQAAHLLENRQRLEKVNENMNAGMLSSIVVLIPAELSWLLNAAETIIRPKACSTGQLLAFFPTAVSSDWISAPTDLQWIAKKSLQKHRGILTIGYPCMPEYIQYEINS</sequence>
<keyword evidence="2" id="KW-1185">Reference proteome</keyword>
<evidence type="ECO:0000313" key="2">
    <source>
        <dbReference type="Proteomes" id="UP001476798"/>
    </source>
</evidence>
<dbReference type="EMBL" id="JAHRIO010031070">
    <property type="protein sequence ID" value="MEQ2168492.1"/>
    <property type="molecule type" value="Genomic_DNA"/>
</dbReference>
<dbReference type="Proteomes" id="UP001476798">
    <property type="component" value="Unassembled WGS sequence"/>
</dbReference>
<name>A0ABV0NE12_9TELE</name>
<reference evidence="1 2" key="1">
    <citation type="submission" date="2021-06" db="EMBL/GenBank/DDBJ databases">
        <authorList>
            <person name="Palmer J.M."/>
        </authorList>
    </citation>
    <scope>NUCLEOTIDE SEQUENCE [LARGE SCALE GENOMIC DNA]</scope>
    <source>
        <strain evidence="1 2">GA_2019</strain>
        <tissue evidence="1">Muscle</tissue>
    </source>
</reference>
<evidence type="ECO:0000313" key="1">
    <source>
        <dbReference type="EMBL" id="MEQ2168492.1"/>
    </source>
</evidence>
<comment type="caution">
    <text evidence="1">The sequence shown here is derived from an EMBL/GenBank/DDBJ whole genome shotgun (WGS) entry which is preliminary data.</text>
</comment>
<accession>A0ABV0NE12</accession>
<proteinExistence type="predicted"/>
<organism evidence="1 2">
    <name type="scientific">Goodea atripinnis</name>
    <dbReference type="NCBI Taxonomy" id="208336"/>
    <lineage>
        <taxon>Eukaryota</taxon>
        <taxon>Metazoa</taxon>
        <taxon>Chordata</taxon>
        <taxon>Craniata</taxon>
        <taxon>Vertebrata</taxon>
        <taxon>Euteleostomi</taxon>
        <taxon>Actinopterygii</taxon>
        <taxon>Neopterygii</taxon>
        <taxon>Teleostei</taxon>
        <taxon>Neoteleostei</taxon>
        <taxon>Acanthomorphata</taxon>
        <taxon>Ovalentaria</taxon>
        <taxon>Atherinomorphae</taxon>
        <taxon>Cyprinodontiformes</taxon>
        <taxon>Goodeidae</taxon>
        <taxon>Goodea</taxon>
    </lineage>
</organism>
<gene>
    <name evidence="1" type="ORF">GOODEAATRI_014994</name>
</gene>
<protein>
    <submittedName>
        <fullName evidence="1">Uncharacterized protein</fullName>
    </submittedName>
</protein>